<dbReference type="AlphaFoldDB" id="A0A7J8E0K2"/>
<evidence type="ECO:0000256" key="2">
    <source>
        <dbReference type="ARBA" id="ARBA00004496"/>
    </source>
</evidence>
<dbReference type="Proteomes" id="UP000593571">
    <property type="component" value="Unassembled WGS sequence"/>
</dbReference>
<evidence type="ECO:0000313" key="10">
    <source>
        <dbReference type="Proteomes" id="UP000593571"/>
    </source>
</evidence>
<comment type="subcellular location">
    <subcellularLocation>
        <location evidence="2">Cytoplasm</location>
    </subcellularLocation>
    <subcellularLocation>
        <location evidence="1">Nucleus</location>
    </subcellularLocation>
</comment>
<proteinExistence type="inferred from homology"/>
<evidence type="ECO:0000256" key="3">
    <source>
        <dbReference type="ARBA" id="ARBA00009466"/>
    </source>
</evidence>
<keyword evidence="4" id="KW-0813">Transport</keyword>
<dbReference type="SUPFAM" id="SSF48371">
    <property type="entry name" value="ARM repeat"/>
    <property type="match status" value="1"/>
</dbReference>
<reference evidence="9 10" key="1">
    <citation type="journal article" date="2020" name="Nature">
        <title>Six reference-quality genomes reveal evolution of bat adaptations.</title>
        <authorList>
            <person name="Jebb D."/>
            <person name="Huang Z."/>
            <person name="Pippel M."/>
            <person name="Hughes G.M."/>
            <person name="Lavrichenko K."/>
            <person name="Devanna P."/>
            <person name="Winkler S."/>
            <person name="Jermiin L.S."/>
            <person name="Skirmuntt E.C."/>
            <person name="Katzourakis A."/>
            <person name="Burkitt-Gray L."/>
            <person name="Ray D.A."/>
            <person name="Sullivan K.A.M."/>
            <person name="Roscito J.G."/>
            <person name="Kirilenko B.M."/>
            <person name="Davalos L.M."/>
            <person name="Corthals A.P."/>
            <person name="Power M.L."/>
            <person name="Jones G."/>
            <person name="Ransome R.D."/>
            <person name="Dechmann D.K.N."/>
            <person name="Locatelli A.G."/>
            <person name="Puechmaille S.J."/>
            <person name="Fedrigo O."/>
            <person name="Jarvis E.D."/>
            <person name="Hiller M."/>
            <person name="Vernes S.C."/>
            <person name="Myers E.W."/>
            <person name="Teeling E.C."/>
        </authorList>
    </citation>
    <scope>NUCLEOTIDE SEQUENCE [LARGE SCALE GENOMIC DNA]</scope>
    <source>
        <strain evidence="9">MRouAeg1</strain>
        <tissue evidence="9">Muscle</tissue>
    </source>
</reference>
<dbReference type="Gene3D" id="1.25.10.10">
    <property type="entry name" value="Leucine-rich Repeat Variant"/>
    <property type="match status" value="1"/>
</dbReference>
<keyword evidence="5" id="KW-0963">Cytoplasm</keyword>
<keyword evidence="6" id="KW-0653">Protein transport</keyword>
<comment type="similarity">
    <text evidence="3">Belongs to the exportin family.</text>
</comment>
<dbReference type="GO" id="GO:0005049">
    <property type="term" value="F:nuclear export signal receptor activity"/>
    <property type="evidence" value="ECO:0007669"/>
    <property type="project" value="InterPro"/>
</dbReference>
<gene>
    <name evidence="9" type="ORF">HJG63_020744</name>
</gene>
<protein>
    <recommendedName>
        <fullName evidence="8">Exportin-4</fullName>
    </recommendedName>
</protein>
<dbReference type="InterPro" id="IPR016024">
    <property type="entry name" value="ARM-type_fold"/>
</dbReference>
<keyword evidence="7" id="KW-0539">Nucleus</keyword>
<dbReference type="InterPro" id="IPR011989">
    <property type="entry name" value="ARM-like"/>
</dbReference>
<dbReference type="InterPro" id="IPR044189">
    <property type="entry name" value="XPO4/7-like"/>
</dbReference>
<evidence type="ECO:0000256" key="4">
    <source>
        <dbReference type="ARBA" id="ARBA00022448"/>
    </source>
</evidence>
<dbReference type="GO" id="GO:0005643">
    <property type="term" value="C:nuclear pore"/>
    <property type="evidence" value="ECO:0007669"/>
    <property type="project" value="TreeGrafter"/>
</dbReference>
<dbReference type="GO" id="GO:0005737">
    <property type="term" value="C:cytoplasm"/>
    <property type="evidence" value="ECO:0007669"/>
    <property type="project" value="UniProtKB-SubCell"/>
</dbReference>
<evidence type="ECO:0000256" key="5">
    <source>
        <dbReference type="ARBA" id="ARBA00022490"/>
    </source>
</evidence>
<evidence type="ECO:0000313" key="9">
    <source>
        <dbReference type="EMBL" id="KAF6428786.1"/>
    </source>
</evidence>
<organism evidence="9 10">
    <name type="scientific">Rousettus aegyptiacus</name>
    <name type="common">Egyptian fruit bat</name>
    <name type="synonym">Pteropus aegyptiacus</name>
    <dbReference type="NCBI Taxonomy" id="9407"/>
    <lineage>
        <taxon>Eukaryota</taxon>
        <taxon>Metazoa</taxon>
        <taxon>Chordata</taxon>
        <taxon>Craniata</taxon>
        <taxon>Vertebrata</taxon>
        <taxon>Euteleostomi</taxon>
        <taxon>Mammalia</taxon>
        <taxon>Eutheria</taxon>
        <taxon>Laurasiatheria</taxon>
        <taxon>Chiroptera</taxon>
        <taxon>Yinpterochiroptera</taxon>
        <taxon>Pteropodoidea</taxon>
        <taxon>Pteropodidae</taxon>
        <taxon>Rousettinae</taxon>
        <taxon>Rousettus</taxon>
    </lineage>
</organism>
<evidence type="ECO:0000256" key="7">
    <source>
        <dbReference type="ARBA" id="ARBA00023242"/>
    </source>
</evidence>
<evidence type="ECO:0000256" key="6">
    <source>
        <dbReference type="ARBA" id="ARBA00022927"/>
    </source>
</evidence>
<dbReference type="PANTHER" id="PTHR12596">
    <property type="entry name" value="EXPORTIN 4,7-RELATED"/>
    <property type="match status" value="1"/>
</dbReference>
<name>A0A7J8E0K2_ROUAE</name>
<comment type="caution">
    <text evidence="9">The sequence shown here is derived from an EMBL/GenBank/DDBJ whole genome shotgun (WGS) entry which is preliminary data.</text>
</comment>
<dbReference type="PANTHER" id="PTHR12596:SF1">
    <property type="entry name" value="EXPORTIN-4"/>
    <property type="match status" value="1"/>
</dbReference>
<dbReference type="GO" id="GO:0006611">
    <property type="term" value="P:protein export from nucleus"/>
    <property type="evidence" value="ECO:0007669"/>
    <property type="project" value="TreeGrafter"/>
</dbReference>
<keyword evidence="10" id="KW-1185">Reference proteome</keyword>
<dbReference type="EMBL" id="JACASE010000011">
    <property type="protein sequence ID" value="KAF6428786.1"/>
    <property type="molecule type" value="Genomic_DNA"/>
</dbReference>
<accession>A0A7J8E0K2</accession>
<evidence type="ECO:0000256" key="1">
    <source>
        <dbReference type="ARBA" id="ARBA00004123"/>
    </source>
</evidence>
<sequence length="241" mass="26337">MMAAALGPPEVIAQLENAAKVLMAPPSMVSSEQRQHAEHVFLSFRKSKSPFAVCKHILETSKVDYVLFQAATAIMEAVVREWILLDRGSIESLRTSLLTYVLQRPNLQKYVREQILLAVAVIVKRGSLDKSIDCKSIFHEVSQLISSGNPTVQTLACSILTALLSEFSSSSKTSNIGLSMEFHGNCKRIFQVLAPLSFRVSGQAHVLPLPPVRCGCAVCLAGQPPVPAAWASVADKWRPRV</sequence>
<evidence type="ECO:0000256" key="8">
    <source>
        <dbReference type="ARBA" id="ARBA00040444"/>
    </source>
</evidence>